<dbReference type="Proteomes" id="UP000055316">
    <property type="component" value="Plasmid pKK3"/>
</dbReference>
<evidence type="ECO:0000313" key="1">
    <source>
        <dbReference type="EMBL" id="BAR87717.1"/>
    </source>
</evidence>
<keyword evidence="1" id="KW-0614">Plasmid</keyword>
<accession>A0A9W4EXU3</accession>
<sequence>MNSLSKKSTFNKVRERYMENPFKYLQYKEYSIKDVVKETGLTKYQLRKFKEQLE</sequence>
<protein>
    <submittedName>
        <fullName evidence="1">Transposase for transposon Tn554</fullName>
    </submittedName>
</protein>
<dbReference type="AlphaFoldDB" id="A0A9W4EXU3"/>
<geneLocation type="plasmid" evidence="2">
    <name>pKK3 DNA</name>
</geneLocation>
<gene>
    <name evidence="1" type="ORF">KNN_06984</name>
</gene>
<proteinExistence type="predicted"/>
<reference evidence="1 2" key="1">
    <citation type="submission" date="2015-05" db="EMBL/GenBank/DDBJ databases">
        <title>Whole genome sequence of Bacillus thuringiensis serovar tolworthi Pasteur Institute Standard strain.</title>
        <authorList>
            <person name="Kanda K."/>
            <person name="Nakashima K."/>
            <person name="Nagano Y."/>
        </authorList>
    </citation>
    <scope>NUCLEOTIDE SEQUENCE [LARGE SCALE GENOMIC DNA]</scope>
    <source>
        <strain evidence="1 2">Pasteur Institute Standard strain</strain>
        <plasmid evidence="2">pKK3 DNA</plasmid>
    </source>
</reference>
<name>A0A9W4EXU3_BACTO</name>
<dbReference type="EMBL" id="AP014867">
    <property type="protein sequence ID" value="BAR87717.1"/>
    <property type="molecule type" value="Genomic_DNA"/>
</dbReference>
<organism evidence="1 2">
    <name type="scientific">Bacillus thuringiensis subsp. tolworthi</name>
    <dbReference type="NCBI Taxonomy" id="1442"/>
    <lineage>
        <taxon>Bacteria</taxon>
        <taxon>Bacillati</taxon>
        <taxon>Bacillota</taxon>
        <taxon>Bacilli</taxon>
        <taxon>Bacillales</taxon>
        <taxon>Bacillaceae</taxon>
        <taxon>Bacillus</taxon>
        <taxon>Bacillus cereus group</taxon>
    </lineage>
</organism>
<evidence type="ECO:0000313" key="2">
    <source>
        <dbReference type="Proteomes" id="UP000055316"/>
    </source>
</evidence>